<keyword evidence="3" id="KW-0812">Transmembrane</keyword>
<reference evidence="8 9" key="1">
    <citation type="submission" date="2022-01" db="EMBL/GenBank/DDBJ databases">
        <authorList>
            <person name="Xiong W."/>
            <person name="Schranz E."/>
        </authorList>
    </citation>
    <scope>NUCLEOTIDE SEQUENCE [LARGE SCALE GENOMIC DNA]</scope>
</reference>
<keyword evidence="7" id="KW-0472">Membrane</keyword>
<dbReference type="PANTHER" id="PTHR14360:SF20">
    <property type="entry name" value="COILED-COIL DOMAIN-CONTAINING PROTEIN"/>
    <property type="match status" value="1"/>
</dbReference>
<comment type="subcellular location">
    <subcellularLocation>
        <location evidence="2">Membrane</location>
    </subcellularLocation>
    <subcellularLocation>
        <location evidence="1">Mitochondrion</location>
    </subcellularLocation>
</comment>
<name>A0AAU9PUJ5_9ASTR</name>
<dbReference type="EMBL" id="CAKMRJ010005745">
    <property type="protein sequence ID" value="CAH1453150.1"/>
    <property type="molecule type" value="Genomic_DNA"/>
</dbReference>
<evidence type="ECO:0000313" key="9">
    <source>
        <dbReference type="Proteomes" id="UP001157418"/>
    </source>
</evidence>
<sequence>MKSTQVTIPSFVKQAEVITSAITEVLNDSLENVADTFASKADMQKTVILQEAHLRKFKSEVQSSQEHHFSMLQRETEKLRTDIDKMKSELRYEIDKFPADTIEERFKEVMNSNEAIKSERGVKSVDRDWKVRKLTIHTLEFLGLPTGVWPTGGGFDRAGEGIVIGFSIPSDL</sequence>
<evidence type="ECO:0000256" key="7">
    <source>
        <dbReference type="ARBA" id="ARBA00023136"/>
    </source>
</evidence>
<evidence type="ECO:0000313" key="8">
    <source>
        <dbReference type="EMBL" id="CAH1453150.1"/>
    </source>
</evidence>
<dbReference type="Pfam" id="PF07798">
    <property type="entry name" value="CCDC90-like"/>
    <property type="match status" value="1"/>
</dbReference>
<dbReference type="Proteomes" id="UP001157418">
    <property type="component" value="Unassembled WGS sequence"/>
</dbReference>
<comment type="caution">
    <text evidence="8">The sequence shown here is derived from an EMBL/GenBank/DDBJ whole genome shotgun (WGS) entry which is preliminary data.</text>
</comment>
<evidence type="ECO:0000256" key="6">
    <source>
        <dbReference type="ARBA" id="ARBA00023128"/>
    </source>
</evidence>
<dbReference type="PANTHER" id="PTHR14360">
    <property type="entry name" value="PROTEIN FMP32, MITOCHONDRIAL"/>
    <property type="match status" value="1"/>
</dbReference>
<keyword evidence="5" id="KW-0175">Coiled coil</keyword>
<dbReference type="GO" id="GO:0005739">
    <property type="term" value="C:mitochondrion"/>
    <property type="evidence" value="ECO:0007669"/>
    <property type="project" value="UniProtKB-SubCell"/>
</dbReference>
<dbReference type="InterPro" id="IPR024461">
    <property type="entry name" value="CCDC90-like"/>
</dbReference>
<evidence type="ECO:0000256" key="5">
    <source>
        <dbReference type="ARBA" id="ARBA00023054"/>
    </source>
</evidence>
<dbReference type="Gene3D" id="1.20.5.340">
    <property type="match status" value="1"/>
</dbReference>
<keyword evidence="9" id="KW-1185">Reference proteome</keyword>
<keyword evidence="4" id="KW-1133">Transmembrane helix</keyword>
<keyword evidence="6" id="KW-0496">Mitochondrion</keyword>
<evidence type="ECO:0000256" key="4">
    <source>
        <dbReference type="ARBA" id="ARBA00022989"/>
    </source>
</evidence>
<organism evidence="8 9">
    <name type="scientific">Lactuca virosa</name>
    <dbReference type="NCBI Taxonomy" id="75947"/>
    <lineage>
        <taxon>Eukaryota</taxon>
        <taxon>Viridiplantae</taxon>
        <taxon>Streptophyta</taxon>
        <taxon>Embryophyta</taxon>
        <taxon>Tracheophyta</taxon>
        <taxon>Spermatophyta</taxon>
        <taxon>Magnoliopsida</taxon>
        <taxon>eudicotyledons</taxon>
        <taxon>Gunneridae</taxon>
        <taxon>Pentapetalae</taxon>
        <taxon>asterids</taxon>
        <taxon>campanulids</taxon>
        <taxon>Asterales</taxon>
        <taxon>Asteraceae</taxon>
        <taxon>Cichorioideae</taxon>
        <taxon>Cichorieae</taxon>
        <taxon>Lactucinae</taxon>
        <taxon>Lactuca</taxon>
    </lineage>
</organism>
<proteinExistence type="predicted"/>
<dbReference type="AlphaFoldDB" id="A0AAU9PUJ5"/>
<evidence type="ECO:0000256" key="2">
    <source>
        <dbReference type="ARBA" id="ARBA00004370"/>
    </source>
</evidence>
<dbReference type="GO" id="GO:0016020">
    <property type="term" value="C:membrane"/>
    <property type="evidence" value="ECO:0007669"/>
    <property type="project" value="UniProtKB-SubCell"/>
</dbReference>
<evidence type="ECO:0000256" key="1">
    <source>
        <dbReference type="ARBA" id="ARBA00004173"/>
    </source>
</evidence>
<dbReference type="FunFam" id="1.20.5.340:FF:000029">
    <property type="entry name" value="Coiled-coil domain-containing protein 90-like"/>
    <property type="match status" value="1"/>
</dbReference>
<accession>A0AAU9PUJ5</accession>
<protein>
    <submittedName>
        <fullName evidence="8">Uncharacterized protein</fullName>
    </submittedName>
</protein>
<evidence type="ECO:0000256" key="3">
    <source>
        <dbReference type="ARBA" id="ARBA00022692"/>
    </source>
</evidence>
<gene>
    <name evidence="8" type="ORF">LVIROSA_LOCUS38415</name>
</gene>